<dbReference type="Gene3D" id="3.30.300.20">
    <property type="match status" value="1"/>
</dbReference>
<feature type="domain" description="RNA-binding protein KhpB N-terminal" evidence="1">
    <location>
        <begin position="3"/>
        <end position="54"/>
    </location>
</feature>
<dbReference type="Pfam" id="PF18472">
    <property type="entry name" value="HP1451_C"/>
    <property type="match status" value="1"/>
</dbReference>
<accession>A0A0S4XND3</accession>
<protein>
    <recommendedName>
        <fullName evidence="1">RNA-binding protein KhpB N-terminal domain-containing protein</fullName>
    </recommendedName>
</protein>
<sequence>MKKFEAPTLEDAYLEASKFFGCSVLGLQCEVIQNPTNGFLGLGKKNAIIVADILKDKNENSVTETPKITKENNTNKIDKTFKKIEIIDDSVSENFFKEKSAPTSYIDKNCSDSITPTCNAPLAKEIEKQLKKLLSKSCFSIDTIEVDVVDNTALIFIDGEDAALLIGKEGYRYNALSYMIFNWLYTKYELFVKLEIARFLTSQKEMICVHLEPIIQLVKKEGRAKTKPFDGILVQIALEKLRDEFPTKYVAIKTNRNGEKYIVVNDFIQK</sequence>
<dbReference type="AlphaFoldDB" id="A0A0S4XND3"/>
<dbReference type="GO" id="GO:0003723">
    <property type="term" value="F:RNA binding"/>
    <property type="evidence" value="ECO:0007669"/>
    <property type="project" value="InterPro"/>
</dbReference>
<reference evidence="2" key="1">
    <citation type="submission" date="2015-11" db="EMBL/GenBank/DDBJ databases">
        <authorList>
            <person name="Zhang Y."/>
            <person name="Guo Z."/>
        </authorList>
    </citation>
    <scope>NUCLEOTIDE SEQUENCE</scope>
    <source>
        <strain evidence="2">BN30871</strain>
    </source>
</reference>
<name>A0A0S4XND3_9BACT</name>
<gene>
    <name evidence="2" type="ORF">BN3087_450056</name>
</gene>
<organism evidence="2">
    <name type="scientific">Sulfurovum sp. enrichment culture clone C5</name>
    <dbReference type="NCBI Taxonomy" id="497650"/>
    <lineage>
        <taxon>Bacteria</taxon>
        <taxon>Pseudomonadati</taxon>
        <taxon>Campylobacterota</taxon>
        <taxon>Epsilonproteobacteria</taxon>
        <taxon>Campylobacterales</taxon>
        <taxon>Sulfurovaceae</taxon>
        <taxon>Sulfurovum</taxon>
        <taxon>environmental samples</taxon>
    </lineage>
</organism>
<dbReference type="PANTHER" id="PTHR35800:SF1">
    <property type="entry name" value="RNA-BINDING PROTEIN KHPB"/>
    <property type="match status" value="1"/>
</dbReference>
<dbReference type="PANTHER" id="PTHR35800">
    <property type="entry name" value="PROTEIN JAG"/>
    <property type="match status" value="1"/>
</dbReference>
<dbReference type="InterPro" id="IPR015946">
    <property type="entry name" value="KH_dom-like_a/b"/>
</dbReference>
<dbReference type="Gene3D" id="3.30.1370.180">
    <property type="match status" value="1"/>
</dbReference>
<dbReference type="SMART" id="SM01245">
    <property type="entry name" value="Jag_N"/>
    <property type="match status" value="1"/>
</dbReference>
<dbReference type="Gene3D" id="3.30.30.80">
    <property type="entry name" value="probable RNA-binding protein from clostridium symbiosum atcc 14940"/>
    <property type="match status" value="1"/>
</dbReference>
<dbReference type="Pfam" id="PF14804">
    <property type="entry name" value="Jag_N"/>
    <property type="match status" value="1"/>
</dbReference>
<evidence type="ECO:0000259" key="1">
    <source>
        <dbReference type="SMART" id="SM01245"/>
    </source>
</evidence>
<dbReference type="InterPro" id="IPR040977">
    <property type="entry name" value="HP1451_C"/>
</dbReference>
<dbReference type="EMBL" id="FAXN01000046">
    <property type="protein sequence ID" value="CUV65826.1"/>
    <property type="molecule type" value="Genomic_DNA"/>
</dbReference>
<dbReference type="InterPro" id="IPR039247">
    <property type="entry name" value="KhpB"/>
</dbReference>
<dbReference type="InterPro" id="IPR032782">
    <property type="entry name" value="KhpB_N"/>
</dbReference>
<dbReference type="InterPro" id="IPR038247">
    <property type="entry name" value="Jag_N_dom_sf"/>
</dbReference>
<evidence type="ECO:0000313" key="2">
    <source>
        <dbReference type="EMBL" id="CUV65826.1"/>
    </source>
</evidence>
<proteinExistence type="predicted"/>